<dbReference type="RefSeq" id="XP_026494073.2">
    <property type="nucleotide sequence ID" value="XM_026638288.2"/>
</dbReference>
<feature type="region of interest" description="Disordered" evidence="1">
    <location>
        <begin position="70"/>
        <end position="108"/>
    </location>
</feature>
<accession>A0A8B8IAH4</accession>
<dbReference type="InterPro" id="IPR036880">
    <property type="entry name" value="Kunitz_BPTI_sf"/>
</dbReference>
<dbReference type="SUPFAM" id="SSF57362">
    <property type="entry name" value="BPTI-like"/>
    <property type="match status" value="1"/>
</dbReference>
<dbReference type="Proteomes" id="UP001652626">
    <property type="component" value="Chromosome 26"/>
</dbReference>
<protein>
    <submittedName>
        <fullName evidence="3">Uncharacterized protein LOC113399208</fullName>
    </submittedName>
</protein>
<evidence type="ECO:0000313" key="3">
    <source>
        <dbReference type="RefSeq" id="XP_026494073.2"/>
    </source>
</evidence>
<dbReference type="AlphaFoldDB" id="A0A8B8IAH4"/>
<feature type="compositionally biased region" description="Acidic residues" evidence="1">
    <location>
        <begin position="80"/>
        <end position="89"/>
    </location>
</feature>
<keyword evidence="2" id="KW-1185">Reference proteome</keyword>
<sequence length="139" mass="16391">MCIEPVIPVWTFVFQLQNCTERYGCPAEWRSNRFVSYERCMRRCKPLVNLYTEILANDTQNLSTYLRSKSWASSGRRDIDAEDDPELDEDIKRESVKGPAPDPLDDDLDYKYRQLTPDIDDVDSEITQVDMMRHLYSRN</sequence>
<dbReference type="GO" id="GO:0004867">
    <property type="term" value="F:serine-type endopeptidase inhibitor activity"/>
    <property type="evidence" value="ECO:0007669"/>
    <property type="project" value="InterPro"/>
</dbReference>
<evidence type="ECO:0000256" key="1">
    <source>
        <dbReference type="SAM" id="MobiDB-lite"/>
    </source>
</evidence>
<organism evidence="2 3">
    <name type="scientific">Vanessa tameamea</name>
    <name type="common">Kamehameha butterfly</name>
    <dbReference type="NCBI Taxonomy" id="334116"/>
    <lineage>
        <taxon>Eukaryota</taxon>
        <taxon>Metazoa</taxon>
        <taxon>Ecdysozoa</taxon>
        <taxon>Arthropoda</taxon>
        <taxon>Hexapoda</taxon>
        <taxon>Insecta</taxon>
        <taxon>Pterygota</taxon>
        <taxon>Neoptera</taxon>
        <taxon>Endopterygota</taxon>
        <taxon>Lepidoptera</taxon>
        <taxon>Glossata</taxon>
        <taxon>Ditrysia</taxon>
        <taxon>Papilionoidea</taxon>
        <taxon>Nymphalidae</taxon>
        <taxon>Nymphalinae</taxon>
        <taxon>Vanessa</taxon>
    </lineage>
</organism>
<proteinExistence type="predicted"/>
<dbReference type="OrthoDB" id="7457027at2759"/>
<gene>
    <name evidence="3" type="primary">LOC113399208</name>
</gene>
<evidence type="ECO:0000313" key="2">
    <source>
        <dbReference type="Proteomes" id="UP001652626"/>
    </source>
</evidence>
<dbReference type="GeneID" id="113399208"/>
<reference evidence="3" key="1">
    <citation type="submission" date="2025-08" db="UniProtKB">
        <authorList>
            <consortium name="RefSeq"/>
        </authorList>
    </citation>
    <scope>IDENTIFICATION</scope>
    <source>
        <tissue evidence="3">Whole body</tissue>
    </source>
</reference>
<name>A0A8B8IAH4_VANTA</name>